<evidence type="ECO:0000313" key="1">
    <source>
        <dbReference type="EMBL" id="MPL90024.1"/>
    </source>
</evidence>
<sequence>MLQKLIHELRKPHILLLKILVKCPCLVSDKLFLKYKFKVLMHKELNLSAPKTYNEKLQWLKLYDRKPEYSRMVDKAEAKNYVASIIGQQHIIPTYGIWEKFDDIDFEQLPDKFVLKTTHGCGGVLICKDKSKLDIVAARKEINFSFKHNYFAYGREWPYKSVKPRIIVEEFMVDESGVELKDYKFFCFDGEPKAMFIATDRPHDTRFDFFDMDFKHLPFTNGHDNATKTIQKPQNFELMIDLARKLSKGIPHVRVDLYNINGKVYFGELTFFHWGGMVPFVPEEWDYTFGSWINLPGIKRK</sequence>
<proteinExistence type="predicted"/>
<dbReference type="EMBL" id="VSSQ01000292">
    <property type="protein sequence ID" value="MPL90024.1"/>
    <property type="molecule type" value="Genomic_DNA"/>
</dbReference>
<gene>
    <name evidence="1" type="ORF">SDC9_36069</name>
</gene>
<organism evidence="1">
    <name type="scientific">bioreactor metagenome</name>
    <dbReference type="NCBI Taxonomy" id="1076179"/>
    <lineage>
        <taxon>unclassified sequences</taxon>
        <taxon>metagenomes</taxon>
        <taxon>ecological metagenomes</taxon>
    </lineage>
</organism>
<dbReference type="Pfam" id="PF14305">
    <property type="entry name" value="ATPgrasp_TupA"/>
    <property type="match status" value="1"/>
</dbReference>
<reference evidence="1" key="1">
    <citation type="submission" date="2019-08" db="EMBL/GenBank/DDBJ databases">
        <authorList>
            <person name="Kucharzyk K."/>
            <person name="Murdoch R.W."/>
            <person name="Higgins S."/>
            <person name="Loffler F."/>
        </authorList>
    </citation>
    <scope>NUCLEOTIDE SEQUENCE</scope>
</reference>
<name>A0A644VF43_9ZZZZ</name>
<protein>
    <recommendedName>
        <fullName evidence="2">Glycosyl transferase</fullName>
    </recommendedName>
</protein>
<dbReference type="InterPro" id="IPR029465">
    <property type="entry name" value="ATPgrasp_TupA"/>
</dbReference>
<comment type="caution">
    <text evidence="1">The sequence shown here is derived from an EMBL/GenBank/DDBJ whole genome shotgun (WGS) entry which is preliminary data.</text>
</comment>
<evidence type="ECO:0008006" key="2">
    <source>
        <dbReference type="Google" id="ProtNLM"/>
    </source>
</evidence>
<dbReference type="AlphaFoldDB" id="A0A644VF43"/>
<accession>A0A644VF43</accession>
<dbReference type="SUPFAM" id="SSF56059">
    <property type="entry name" value="Glutathione synthetase ATP-binding domain-like"/>
    <property type="match status" value="1"/>
</dbReference>